<accession>A0ABT0C4N5</accession>
<evidence type="ECO:0008006" key="3">
    <source>
        <dbReference type="Google" id="ProtNLM"/>
    </source>
</evidence>
<comment type="caution">
    <text evidence="1">The sequence shown here is derived from an EMBL/GenBank/DDBJ whole genome shotgun (WGS) entry which is preliminary data.</text>
</comment>
<dbReference type="RefSeq" id="WP_243326387.1">
    <property type="nucleotide sequence ID" value="NZ_JAKZMM010000050.1"/>
</dbReference>
<keyword evidence="2" id="KW-1185">Reference proteome</keyword>
<dbReference type="Proteomes" id="UP001165444">
    <property type="component" value="Unassembled WGS sequence"/>
</dbReference>
<dbReference type="EMBL" id="JAKZMM010000050">
    <property type="protein sequence ID" value="MCJ2381973.1"/>
    <property type="molecule type" value="Genomic_DNA"/>
</dbReference>
<sequence>MKPSILLLLATLCFSIPIKGQKANFSYKFYGFVRGDLFYNTRATMAPVDGNFYLYPLDKLPDAEGKDINAGPNGSFYTFTTRLGLDVKGPQVGTAKTSAKVETDFGGFSKNVALLRIRQAYVALDWEKHQLLIGQTWHPLFGSVFPDILNLSTGAPFQPFNRSPQLRYQYKTKEITLTASAIWQMQYTSSGPDGMSEDYMKNSCVPEFYLGADWQHDNGWIAGAGAHLISLSPRKQSEWKGKIYKVNERMTTTSYEAHAKYTGTNFTVAAKTLLASALDHTALLGGYGIHSVDSKNGKQEYTAFRQSTSWINFTYGQKWKPALFVGYTKNLGTGQSLADTETLYGMGLDIDQLLITNLNLSYNLPHWQFGFEGSVGTAWYGDVNARNGRVENTHTVTNFRILGLMMYYF</sequence>
<name>A0ABT0C4N5_9BACT</name>
<reference evidence="1 2" key="1">
    <citation type="submission" date="2022-03" db="EMBL/GenBank/DDBJ databases">
        <title>Parabacteroides sp. nov. isolated from swine feces.</title>
        <authorList>
            <person name="Bak J.E."/>
        </authorList>
    </citation>
    <scope>NUCLEOTIDE SEQUENCE [LARGE SCALE GENOMIC DNA]</scope>
    <source>
        <strain evidence="1 2">AGMB00274</strain>
    </source>
</reference>
<evidence type="ECO:0000313" key="2">
    <source>
        <dbReference type="Proteomes" id="UP001165444"/>
    </source>
</evidence>
<proteinExistence type="predicted"/>
<gene>
    <name evidence="1" type="ORF">MUN53_15395</name>
</gene>
<evidence type="ECO:0000313" key="1">
    <source>
        <dbReference type="EMBL" id="MCJ2381973.1"/>
    </source>
</evidence>
<dbReference type="SUPFAM" id="SSF56935">
    <property type="entry name" value="Porins"/>
    <property type="match status" value="1"/>
</dbReference>
<protein>
    <recommendedName>
        <fullName evidence="3">Outer membrane protein</fullName>
    </recommendedName>
</protein>
<organism evidence="1 2">
    <name type="scientific">Parabacteroides faecalis</name>
    <dbReference type="NCBI Taxonomy" id="2924040"/>
    <lineage>
        <taxon>Bacteria</taxon>
        <taxon>Pseudomonadati</taxon>
        <taxon>Bacteroidota</taxon>
        <taxon>Bacteroidia</taxon>
        <taxon>Bacteroidales</taxon>
        <taxon>Tannerellaceae</taxon>
        <taxon>Parabacteroides</taxon>
    </lineage>
</organism>